<dbReference type="PANTHER" id="PTHR42736">
    <property type="entry name" value="PROTEIN-GLUTAMINE GAMMA-GLUTAMYLTRANSFERASE"/>
    <property type="match status" value="1"/>
</dbReference>
<dbReference type="PANTHER" id="PTHR42736:SF1">
    <property type="entry name" value="PROTEIN-GLUTAMINE GAMMA-GLUTAMYLTRANSFERASE"/>
    <property type="match status" value="1"/>
</dbReference>
<keyword evidence="4" id="KW-1185">Reference proteome</keyword>
<dbReference type="KEGG" id="ttq:NIES37_48180"/>
<evidence type="ECO:0000256" key="1">
    <source>
        <dbReference type="SAM" id="Phobius"/>
    </source>
</evidence>
<feature type="transmembrane region" description="Helical" evidence="1">
    <location>
        <begin position="171"/>
        <end position="193"/>
    </location>
</feature>
<evidence type="ECO:0000313" key="4">
    <source>
        <dbReference type="Proteomes" id="UP000218785"/>
    </source>
</evidence>
<dbReference type="EMBL" id="AP018248">
    <property type="protein sequence ID" value="BAZ00822.1"/>
    <property type="molecule type" value="Genomic_DNA"/>
</dbReference>
<dbReference type="SUPFAM" id="SSF54001">
    <property type="entry name" value="Cysteine proteinases"/>
    <property type="match status" value="1"/>
</dbReference>
<dbReference type="AlphaFoldDB" id="A0A1Z4N594"/>
<feature type="domain" description="Transglutaminase-like" evidence="2">
    <location>
        <begin position="425"/>
        <end position="495"/>
    </location>
</feature>
<organism evidence="3 4">
    <name type="scientific">Tolypothrix tenuis PCC 7101</name>
    <dbReference type="NCBI Taxonomy" id="231146"/>
    <lineage>
        <taxon>Bacteria</taxon>
        <taxon>Bacillati</taxon>
        <taxon>Cyanobacteriota</taxon>
        <taxon>Cyanophyceae</taxon>
        <taxon>Nostocales</taxon>
        <taxon>Tolypothrichaceae</taxon>
        <taxon>Tolypothrix</taxon>
    </lineage>
</organism>
<dbReference type="RefSeq" id="WP_096580004.1">
    <property type="nucleotide sequence ID" value="NZ_CAWNJS010000001.1"/>
</dbReference>
<keyword evidence="1" id="KW-0472">Membrane</keyword>
<reference evidence="3 4" key="1">
    <citation type="submission" date="2017-06" db="EMBL/GenBank/DDBJ databases">
        <title>Genome sequencing of cyanobaciteial culture collection at National Institute for Environmental Studies (NIES).</title>
        <authorList>
            <person name="Hirose Y."/>
            <person name="Shimura Y."/>
            <person name="Fujisawa T."/>
            <person name="Nakamura Y."/>
            <person name="Kawachi M."/>
        </authorList>
    </citation>
    <scope>NUCLEOTIDE SEQUENCE [LARGE SCALE GENOMIC DNA]</scope>
    <source>
        <strain evidence="3 4">NIES-37</strain>
    </source>
</reference>
<proteinExistence type="predicted"/>
<dbReference type="Gene3D" id="3.10.620.30">
    <property type="match status" value="1"/>
</dbReference>
<feature type="transmembrane region" description="Helical" evidence="1">
    <location>
        <begin position="147"/>
        <end position="164"/>
    </location>
</feature>
<name>A0A1Z4N594_9CYAN</name>
<dbReference type="Proteomes" id="UP000218785">
    <property type="component" value="Chromosome"/>
</dbReference>
<sequence length="667" mass="75575">MKAPVLLLSAALIFWGSQTGMWIFAIPMSAILAGYHVINSRWDFSNDDFQRIAKLCVMIFLVVFGSLITTNRSIYLAYTLLQWLPLVFFPLLAAQTYSVNESFDIRTLFVSLKKLTQVESKRFIINLNYPYFGICILSAGAANSQEISFYIGMFILIGIALWFVRSHRFSVSIWLSLILLAGSVGFIGQMGVYQLQQNLESAVVSWLSNANSIGQLIDSKTKQTSIGEIGVLKQSDKIIFRVKSDNSQVSPGLLKEATYNKYKSAVWIAANPNFTPVQSDVSGNNWRLDNKPVTGSTLTISANLNRGKGLLRLPNGTFEIDNLPVSRMEKNKYGTVKVEGKNDAIAYRAMFNDRLSLDSAPTADDLQIATTEQETINQVISKLNITGKSPRQILQLVDSFFIKNFRYSLKLTGKNNQPTPLSAFLLETHAGHCEYFATATTLILRAAGIPARYAVGYSVREFSQLEKQYIVRSRHAHAWTLAYINGKWQTFDTTPADWANIENANASKLAFISDLWSFFRFKLSGWLRSNLVKSLLNYGWWLIMPLMLLRLWKFNSKSSARRLSKKQIATEKLAKADLKRKDDDFYLISQKLEDLGLHRHPSESLKTWLQRLKEELPTADLIDDLPLIVELYYRDRFDPQGIQETEKAKLKSAVAAWLVKHNQVKNT</sequence>
<evidence type="ECO:0000259" key="2">
    <source>
        <dbReference type="SMART" id="SM00460"/>
    </source>
</evidence>
<accession>A0A1Z4N594</accession>
<gene>
    <name evidence="3" type="ORF">NIES37_48180</name>
</gene>
<protein>
    <submittedName>
        <fullName evidence="3">Putative transglutaminase-like superfamily protein</fullName>
    </submittedName>
</protein>
<evidence type="ECO:0000313" key="3">
    <source>
        <dbReference type="EMBL" id="BAZ00822.1"/>
    </source>
</evidence>
<dbReference type="InterPro" id="IPR052901">
    <property type="entry name" value="Bact_TGase-like"/>
</dbReference>
<dbReference type="InterPro" id="IPR038765">
    <property type="entry name" value="Papain-like_cys_pep_sf"/>
</dbReference>
<feature type="transmembrane region" description="Helical" evidence="1">
    <location>
        <begin position="75"/>
        <end position="94"/>
    </location>
</feature>
<dbReference type="Pfam" id="PF01841">
    <property type="entry name" value="Transglut_core"/>
    <property type="match status" value="1"/>
</dbReference>
<keyword evidence="1" id="KW-1133">Transmembrane helix</keyword>
<dbReference type="SMART" id="SM00460">
    <property type="entry name" value="TGc"/>
    <property type="match status" value="1"/>
</dbReference>
<keyword evidence="1" id="KW-0812">Transmembrane</keyword>
<dbReference type="InterPro" id="IPR002931">
    <property type="entry name" value="Transglutaminase-like"/>
</dbReference>
<feature type="transmembrane region" description="Helical" evidence="1">
    <location>
        <begin position="49"/>
        <end position="68"/>
    </location>
</feature>